<dbReference type="InterPro" id="IPR013022">
    <property type="entry name" value="Xyl_isomerase-like_TIM-brl"/>
</dbReference>
<dbReference type="KEGG" id="plyc:GXP70_22890"/>
<accession>A0A6C0G714</accession>
<evidence type="ECO:0000259" key="4">
    <source>
        <dbReference type="Pfam" id="PF01261"/>
    </source>
</evidence>
<dbReference type="EMBL" id="CP048209">
    <property type="protein sequence ID" value="QHT62545.1"/>
    <property type="molecule type" value="Genomic_DNA"/>
</dbReference>
<reference evidence="5 6" key="1">
    <citation type="submission" date="2020-01" db="EMBL/GenBank/DDBJ databases">
        <title>Paenibacillus sp. nov., isolated from tomato rhizosphere.</title>
        <authorList>
            <person name="Weon H.-Y."/>
            <person name="Lee S.A."/>
        </authorList>
    </citation>
    <scope>NUCLEOTIDE SEQUENCE [LARGE SCALE GENOMIC DNA]</scope>
    <source>
        <strain evidence="5 6">12200R-189</strain>
    </source>
</reference>
<proteinExistence type="inferred from homology"/>
<sequence length="257" mass="28386">MHAMIFSPSLDAVFGKSGLSFEQQVERCRELGYTSIEFWGWGGRDLNGLKALTERLGIQVGSFCTKNSDLVNPASRDLFLAGLRESIAAAKQVDCRFLIATVGNAREGVPRQEQHDSIVEGLRAAAPYLEEAGITLVLEPLNDLVDHRGYYLVRSDEAFEIIDNVGSSNVKVLYDVYHQQISEGNLISTIRANIGRIGYFHIADHPGRHEIGTGEINYRNVLAAIKEAGYTGFIGLEYMPLQGVDEGLTAFLKEYAE</sequence>
<name>A0A6C0G714_9BACL</name>
<evidence type="ECO:0000313" key="5">
    <source>
        <dbReference type="EMBL" id="QHT62545.1"/>
    </source>
</evidence>
<feature type="domain" description="Xylose isomerase-like TIM barrel" evidence="4">
    <location>
        <begin position="25"/>
        <end position="253"/>
    </location>
</feature>
<feature type="active site" description="Proton donor/acceptor" evidence="3">
    <location>
        <position position="139"/>
    </location>
</feature>
<evidence type="ECO:0000313" key="6">
    <source>
        <dbReference type="Proteomes" id="UP000476064"/>
    </source>
</evidence>
<dbReference type="InterPro" id="IPR050417">
    <property type="entry name" value="Sugar_Epim/Isomerase"/>
</dbReference>
<dbReference type="AlphaFoldDB" id="A0A6C0G714"/>
<protein>
    <submittedName>
        <fullName evidence="5">TIM barrel protein</fullName>
    </submittedName>
</protein>
<dbReference type="SUPFAM" id="SSF51658">
    <property type="entry name" value="Xylose isomerase-like"/>
    <property type="match status" value="1"/>
</dbReference>
<dbReference type="PIRSF" id="PIRSF006241">
    <property type="entry name" value="HyI"/>
    <property type="match status" value="1"/>
</dbReference>
<organism evidence="5 6">
    <name type="scientific">Paenibacillus lycopersici</name>
    <dbReference type="NCBI Taxonomy" id="2704462"/>
    <lineage>
        <taxon>Bacteria</taxon>
        <taxon>Bacillati</taxon>
        <taxon>Bacillota</taxon>
        <taxon>Bacilli</taxon>
        <taxon>Bacillales</taxon>
        <taxon>Paenibacillaceae</taxon>
        <taxon>Paenibacillus</taxon>
    </lineage>
</organism>
<gene>
    <name evidence="5" type="ORF">GXP70_22890</name>
</gene>
<evidence type="ECO:0000256" key="2">
    <source>
        <dbReference type="PIRNR" id="PIRNR006241"/>
    </source>
</evidence>
<keyword evidence="1 2" id="KW-0413">Isomerase</keyword>
<dbReference type="PANTHER" id="PTHR43489">
    <property type="entry name" value="ISOMERASE"/>
    <property type="match status" value="1"/>
</dbReference>
<evidence type="ECO:0000256" key="1">
    <source>
        <dbReference type="ARBA" id="ARBA00023235"/>
    </source>
</evidence>
<dbReference type="Gene3D" id="3.20.20.150">
    <property type="entry name" value="Divalent-metal-dependent TIM barrel enzymes"/>
    <property type="match status" value="1"/>
</dbReference>
<evidence type="ECO:0000256" key="3">
    <source>
        <dbReference type="PIRSR" id="PIRSR006241-50"/>
    </source>
</evidence>
<dbReference type="PANTHER" id="PTHR43489:SF3">
    <property type="entry name" value="XYLOSE ISOMERASE DOMAIN PROTEIN TIM BARREL"/>
    <property type="match status" value="1"/>
</dbReference>
<dbReference type="Proteomes" id="UP000476064">
    <property type="component" value="Chromosome"/>
</dbReference>
<dbReference type="Pfam" id="PF01261">
    <property type="entry name" value="AP_endonuc_2"/>
    <property type="match status" value="1"/>
</dbReference>
<keyword evidence="6" id="KW-1185">Reference proteome</keyword>
<comment type="similarity">
    <text evidence="2">Belongs to the hyi family.</text>
</comment>
<dbReference type="InterPro" id="IPR026040">
    <property type="entry name" value="HyI-like"/>
</dbReference>
<dbReference type="InterPro" id="IPR036237">
    <property type="entry name" value="Xyl_isomerase-like_sf"/>
</dbReference>
<dbReference type="GO" id="GO:0016853">
    <property type="term" value="F:isomerase activity"/>
    <property type="evidence" value="ECO:0007669"/>
    <property type="project" value="UniProtKB-KW"/>
</dbReference>
<feature type="active site" description="Proton donor/acceptor" evidence="3">
    <location>
        <position position="237"/>
    </location>
</feature>